<dbReference type="Proteomes" id="UP001162131">
    <property type="component" value="Unassembled WGS sequence"/>
</dbReference>
<protein>
    <recommendedName>
        <fullName evidence="2">C2H2-type domain-containing protein</fullName>
    </recommendedName>
</protein>
<accession>A0AAU9JAE0</accession>
<dbReference type="InterPro" id="IPR013087">
    <property type="entry name" value="Znf_C2H2_type"/>
</dbReference>
<evidence type="ECO:0000313" key="4">
    <source>
        <dbReference type="Proteomes" id="UP001162131"/>
    </source>
</evidence>
<keyword evidence="1" id="KW-0472">Membrane</keyword>
<name>A0AAU9JAE0_9CILI</name>
<organism evidence="3 4">
    <name type="scientific">Blepharisma stoltei</name>
    <dbReference type="NCBI Taxonomy" id="1481888"/>
    <lineage>
        <taxon>Eukaryota</taxon>
        <taxon>Sar</taxon>
        <taxon>Alveolata</taxon>
        <taxon>Ciliophora</taxon>
        <taxon>Postciliodesmatophora</taxon>
        <taxon>Heterotrichea</taxon>
        <taxon>Heterotrichida</taxon>
        <taxon>Blepharismidae</taxon>
        <taxon>Blepharisma</taxon>
    </lineage>
</organism>
<keyword evidence="4" id="KW-1185">Reference proteome</keyword>
<gene>
    <name evidence="3" type="ORF">BSTOLATCC_MIC31555</name>
</gene>
<evidence type="ECO:0000256" key="1">
    <source>
        <dbReference type="SAM" id="Phobius"/>
    </source>
</evidence>
<dbReference type="InterPro" id="IPR036236">
    <property type="entry name" value="Znf_C2H2_sf"/>
</dbReference>
<comment type="caution">
    <text evidence="3">The sequence shown here is derived from an EMBL/GenBank/DDBJ whole genome shotgun (WGS) entry which is preliminary data.</text>
</comment>
<feature type="domain" description="C2H2-type" evidence="2">
    <location>
        <begin position="69"/>
        <end position="91"/>
    </location>
</feature>
<reference evidence="3" key="1">
    <citation type="submission" date="2021-09" db="EMBL/GenBank/DDBJ databases">
        <authorList>
            <consortium name="AG Swart"/>
            <person name="Singh M."/>
            <person name="Singh A."/>
            <person name="Seah K."/>
            <person name="Emmerich C."/>
        </authorList>
    </citation>
    <scope>NUCLEOTIDE SEQUENCE</scope>
    <source>
        <strain evidence="3">ATCC30299</strain>
    </source>
</reference>
<dbReference type="AlphaFoldDB" id="A0AAU9JAE0"/>
<dbReference type="SUPFAM" id="SSF57667">
    <property type="entry name" value="beta-beta-alpha zinc fingers"/>
    <property type="match status" value="1"/>
</dbReference>
<feature type="transmembrane region" description="Helical" evidence="1">
    <location>
        <begin position="7"/>
        <end position="28"/>
    </location>
</feature>
<keyword evidence="1" id="KW-0812">Transmembrane</keyword>
<keyword evidence="1" id="KW-1133">Transmembrane helix</keyword>
<evidence type="ECO:0000259" key="2">
    <source>
        <dbReference type="PROSITE" id="PS00028"/>
    </source>
</evidence>
<sequence>MVSALEFYTYGLIIYIPTAFILSFLFSLCKASARVEEPVIVEEVKENPKEKIPKGKKGKIIPPGKVALCKCCNRYLTTDPKLVSHEEGQKHKQKAAGFPFKGEWYSIVDEEKMKQAQAPQPKAADNKKSR</sequence>
<evidence type="ECO:0000313" key="3">
    <source>
        <dbReference type="EMBL" id="CAG9322422.1"/>
    </source>
</evidence>
<dbReference type="PROSITE" id="PS00028">
    <property type="entry name" value="ZINC_FINGER_C2H2_1"/>
    <property type="match status" value="1"/>
</dbReference>
<proteinExistence type="predicted"/>
<dbReference type="EMBL" id="CAJZBQ010000032">
    <property type="protein sequence ID" value="CAG9322422.1"/>
    <property type="molecule type" value="Genomic_DNA"/>
</dbReference>